<protein>
    <submittedName>
        <fullName evidence="1">Uncharacterized protein</fullName>
    </submittedName>
</protein>
<evidence type="ECO:0000313" key="2">
    <source>
        <dbReference type="Proteomes" id="UP000236664"/>
    </source>
</evidence>
<proteinExistence type="predicted"/>
<name>A0A2K0UPF3_GIBNY</name>
<dbReference type="EMBL" id="MTQA01000418">
    <property type="protein sequence ID" value="PNP59666.1"/>
    <property type="molecule type" value="Genomic_DNA"/>
</dbReference>
<dbReference type="AlphaFoldDB" id="A0A2K0UPF3"/>
<reference evidence="1 2" key="1">
    <citation type="submission" date="2017-06" db="EMBL/GenBank/DDBJ databases">
        <title>Genome of Fusarium nygamai isolate CS10214.</title>
        <authorList>
            <person name="Gardiner D.M."/>
            <person name="Obanor F."/>
            <person name="Kazan K."/>
        </authorList>
    </citation>
    <scope>NUCLEOTIDE SEQUENCE [LARGE SCALE GENOMIC DNA]</scope>
    <source>
        <strain evidence="1 2">CS10214</strain>
    </source>
</reference>
<evidence type="ECO:0000313" key="1">
    <source>
        <dbReference type="EMBL" id="PNP59666.1"/>
    </source>
</evidence>
<keyword evidence="2" id="KW-1185">Reference proteome</keyword>
<dbReference type="OrthoDB" id="20872at2759"/>
<comment type="caution">
    <text evidence="1">The sequence shown here is derived from an EMBL/GenBank/DDBJ whole genome shotgun (WGS) entry which is preliminary data.</text>
</comment>
<dbReference type="Proteomes" id="UP000236664">
    <property type="component" value="Unassembled WGS sequence"/>
</dbReference>
<organism evidence="1 2">
    <name type="scientific">Gibberella nygamai</name>
    <name type="common">Bean root rot disease fungus</name>
    <name type="synonym">Fusarium nygamai</name>
    <dbReference type="NCBI Taxonomy" id="42673"/>
    <lineage>
        <taxon>Eukaryota</taxon>
        <taxon>Fungi</taxon>
        <taxon>Dikarya</taxon>
        <taxon>Ascomycota</taxon>
        <taxon>Pezizomycotina</taxon>
        <taxon>Sordariomycetes</taxon>
        <taxon>Hypocreomycetidae</taxon>
        <taxon>Hypocreales</taxon>
        <taxon>Nectriaceae</taxon>
        <taxon>Fusarium</taxon>
        <taxon>Fusarium fujikuroi species complex</taxon>
    </lineage>
</organism>
<gene>
    <name evidence="1" type="ORF">FNYG_14876</name>
</gene>
<sequence>MDETSDYTDTVMPMPIYTIAYKCIVSLSQVDEIHDEELLRRVIYPDNAVMPLGKEKRSPFNFLGLRNNFMYWLENTGALELMNSLDEKLTGMSNVSDTILELLEVVLASLNRDRPEIDTSSFTETKEAYWLTWQDAACVAESAMTQLNLVAAETKTFSARRMELSLTTTLTGKDISFRTDIAALIRDRFPGARQALREQLVESVVTKRLMM</sequence>
<accession>A0A2K0UPF3</accession>